<dbReference type="EMBL" id="EQ974755">
    <property type="protein sequence ID" value="EEF28175.1"/>
    <property type="molecule type" value="Genomic_DNA"/>
</dbReference>
<proteinExistence type="predicted"/>
<protein>
    <submittedName>
        <fullName evidence="1">Uncharacterized protein</fullName>
    </submittedName>
</protein>
<reference evidence="2" key="1">
    <citation type="journal article" date="2010" name="Nat. Biotechnol.">
        <title>Draft genome sequence of the oilseed species Ricinus communis.</title>
        <authorList>
            <person name="Chan A.P."/>
            <person name="Crabtree J."/>
            <person name="Zhao Q."/>
            <person name="Lorenzi H."/>
            <person name="Orvis J."/>
            <person name="Puiu D."/>
            <person name="Melake-Berhan A."/>
            <person name="Jones K.M."/>
            <person name="Redman J."/>
            <person name="Chen G."/>
            <person name="Cahoon E.B."/>
            <person name="Gedil M."/>
            <person name="Stanke M."/>
            <person name="Haas B.J."/>
            <person name="Wortman J.R."/>
            <person name="Fraser-Liggett C.M."/>
            <person name="Ravel J."/>
            <person name="Rabinowicz P.D."/>
        </authorList>
    </citation>
    <scope>NUCLEOTIDE SEQUENCE [LARGE SCALE GENOMIC DNA]</scope>
    <source>
        <strain evidence="2">cv. Hale</strain>
    </source>
</reference>
<evidence type="ECO:0000313" key="1">
    <source>
        <dbReference type="EMBL" id="EEF28175.1"/>
    </source>
</evidence>
<organism evidence="1 2">
    <name type="scientific">Ricinus communis</name>
    <name type="common">Castor bean</name>
    <dbReference type="NCBI Taxonomy" id="3988"/>
    <lineage>
        <taxon>Eukaryota</taxon>
        <taxon>Viridiplantae</taxon>
        <taxon>Streptophyta</taxon>
        <taxon>Embryophyta</taxon>
        <taxon>Tracheophyta</taxon>
        <taxon>Spermatophyta</taxon>
        <taxon>Magnoliopsida</taxon>
        <taxon>eudicotyledons</taxon>
        <taxon>Gunneridae</taxon>
        <taxon>Pentapetalae</taxon>
        <taxon>rosids</taxon>
        <taxon>fabids</taxon>
        <taxon>Malpighiales</taxon>
        <taxon>Euphorbiaceae</taxon>
        <taxon>Acalyphoideae</taxon>
        <taxon>Acalypheae</taxon>
        <taxon>Ricinus</taxon>
    </lineage>
</organism>
<gene>
    <name evidence="1" type="ORF">RCOM_0875790</name>
</gene>
<evidence type="ECO:0000313" key="2">
    <source>
        <dbReference type="Proteomes" id="UP000008311"/>
    </source>
</evidence>
<name>B9T7J2_RICCO</name>
<dbReference type="AlphaFoldDB" id="B9T7J2"/>
<sequence>MSSGSAAAAAAAAGPLDMMPTIGHSRGKHATQGPILDPMHESLYFSLNFSKFHLNDIGDKEIPT</sequence>
<accession>B9T7J2</accession>
<keyword evidence="2" id="KW-1185">Reference proteome</keyword>
<dbReference type="Proteomes" id="UP000008311">
    <property type="component" value="Unassembled WGS sequence"/>
</dbReference>
<dbReference type="InParanoid" id="B9T7J2"/>